<dbReference type="InterPro" id="IPR022257">
    <property type="entry name" value="PHM7_ext"/>
</dbReference>
<evidence type="ECO:0000256" key="1">
    <source>
        <dbReference type="ARBA" id="ARBA00001947"/>
    </source>
</evidence>
<comment type="cofactor">
    <cofactor evidence="1">
        <name>Zn(2+)</name>
        <dbReference type="ChEBI" id="CHEBI:29105"/>
    </cofactor>
</comment>
<dbReference type="Pfam" id="PF14703">
    <property type="entry name" value="PHM7_cyt"/>
    <property type="match status" value="1"/>
</dbReference>
<dbReference type="InterPro" id="IPR027815">
    <property type="entry name" value="CSC1/OSCA1-like_cyt"/>
</dbReference>
<feature type="compositionally biased region" description="Basic and acidic residues" evidence="11">
    <location>
        <begin position="32"/>
        <end position="50"/>
    </location>
</feature>
<feature type="transmembrane region" description="Helical" evidence="12">
    <location>
        <begin position="978"/>
        <end position="1001"/>
    </location>
</feature>
<dbReference type="Gene3D" id="3.20.20.140">
    <property type="entry name" value="Metal-dependent hydrolases"/>
    <property type="match status" value="1"/>
</dbReference>
<feature type="region of interest" description="Disordered" evidence="11">
    <location>
        <begin position="1617"/>
        <end position="1696"/>
    </location>
</feature>
<feature type="transmembrane region" description="Helical" evidence="12">
    <location>
        <begin position="1571"/>
        <end position="1592"/>
    </location>
</feature>
<evidence type="ECO:0000256" key="11">
    <source>
        <dbReference type="SAM" id="MobiDB-lite"/>
    </source>
</evidence>
<dbReference type="CDD" id="cd01319">
    <property type="entry name" value="AMPD"/>
    <property type="match status" value="1"/>
</dbReference>
<feature type="compositionally biased region" description="Basic and acidic residues" evidence="11">
    <location>
        <begin position="1684"/>
        <end position="1693"/>
    </location>
</feature>
<evidence type="ECO:0000256" key="4">
    <source>
        <dbReference type="ARBA" id="ARBA00012775"/>
    </source>
</evidence>
<dbReference type="PANTHER" id="PTHR11359:SF0">
    <property type="entry name" value="AMP DEAMINASE"/>
    <property type="match status" value="1"/>
</dbReference>
<dbReference type="Pfam" id="PF19326">
    <property type="entry name" value="AMP_deaminase"/>
    <property type="match status" value="1"/>
</dbReference>
<feature type="domain" description="CSC1/OSCA1-like 7TM region" evidence="13">
    <location>
        <begin position="1285"/>
        <end position="1558"/>
    </location>
</feature>
<keyword evidence="12" id="KW-0472">Membrane</keyword>
<dbReference type="GO" id="GO:0046033">
    <property type="term" value="P:AMP metabolic process"/>
    <property type="evidence" value="ECO:0007669"/>
    <property type="project" value="TreeGrafter"/>
</dbReference>
<evidence type="ECO:0000259" key="13">
    <source>
        <dbReference type="Pfam" id="PF02714"/>
    </source>
</evidence>
<dbReference type="InterPro" id="IPR006650">
    <property type="entry name" value="A/AMP_deam_AS"/>
</dbReference>
<evidence type="ECO:0000313" key="18">
    <source>
        <dbReference type="Proteomes" id="UP001342314"/>
    </source>
</evidence>
<evidence type="ECO:0000256" key="3">
    <source>
        <dbReference type="ARBA" id="ARBA00006676"/>
    </source>
</evidence>
<dbReference type="FunFam" id="4.10.800.20:FF:000001">
    <property type="entry name" value="AMP deaminase"/>
    <property type="match status" value="1"/>
</dbReference>
<dbReference type="GO" id="GO:0016020">
    <property type="term" value="C:membrane"/>
    <property type="evidence" value="ECO:0007669"/>
    <property type="project" value="InterPro"/>
</dbReference>
<dbReference type="InterPro" id="IPR032466">
    <property type="entry name" value="Metal_Hydrolase"/>
</dbReference>
<dbReference type="Gene3D" id="4.10.800.20">
    <property type="match status" value="1"/>
</dbReference>
<feature type="transmembrane region" description="Helical" evidence="12">
    <location>
        <begin position="1285"/>
        <end position="1308"/>
    </location>
</feature>
<evidence type="ECO:0000256" key="9">
    <source>
        <dbReference type="ARBA" id="ARBA00072037"/>
    </source>
</evidence>
<evidence type="ECO:0000256" key="5">
    <source>
        <dbReference type="ARBA" id="ARBA00022723"/>
    </source>
</evidence>
<feature type="transmembrane region" description="Helical" evidence="12">
    <location>
        <begin position="1502"/>
        <end position="1523"/>
    </location>
</feature>
<feature type="transmembrane region" description="Helical" evidence="12">
    <location>
        <begin position="1032"/>
        <end position="1050"/>
    </location>
</feature>
<evidence type="ECO:0000256" key="2">
    <source>
        <dbReference type="ARBA" id="ARBA00004955"/>
    </source>
</evidence>
<feature type="transmembrane region" description="Helical" evidence="12">
    <location>
        <begin position="1338"/>
        <end position="1358"/>
    </location>
</feature>
<proteinExistence type="inferred from homology"/>
<dbReference type="Proteomes" id="UP001342314">
    <property type="component" value="Unassembled WGS sequence"/>
</dbReference>
<keyword evidence="5" id="KW-0479">Metal-binding</keyword>
<comment type="caution">
    <text evidence="17">The sequence shown here is derived from an EMBL/GenBank/DDBJ whole genome shotgun (WGS) entry which is preliminary data.</text>
</comment>
<comment type="similarity">
    <text evidence="3">Belongs to the metallo-dependent hydrolases superfamily. Adenosine and AMP deaminases family.</text>
</comment>
<dbReference type="PROSITE" id="PS00485">
    <property type="entry name" value="A_DEAMINASE"/>
    <property type="match status" value="1"/>
</dbReference>
<feature type="transmembrane region" description="Helical" evidence="12">
    <location>
        <begin position="1379"/>
        <end position="1404"/>
    </location>
</feature>
<evidence type="ECO:0000256" key="8">
    <source>
        <dbReference type="ARBA" id="ARBA00023080"/>
    </source>
</evidence>
<dbReference type="InterPro" id="IPR032880">
    <property type="entry name" value="CSC1/OSCA1-like_N"/>
</dbReference>
<dbReference type="PANTHER" id="PTHR11359">
    <property type="entry name" value="AMP DEAMINASE"/>
    <property type="match status" value="1"/>
</dbReference>
<dbReference type="SUPFAM" id="SSF51556">
    <property type="entry name" value="Metallo-dependent hydrolases"/>
    <property type="match status" value="1"/>
</dbReference>
<keyword evidence="7" id="KW-0862">Zinc</keyword>
<feature type="compositionally biased region" description="Polar residues" evidence="11">
    <location>
        <begin position="1634"/>
        <end position="1643"/>
    </location>
</feature>
<evidence type="ECO:0000259" key="16">
    <source>
        <dbReference type="Pfam" id="PF14703"/>
    </source>
</evidence>
<feature type="transmembrane region" description="Helical" evidence="12">
    <location>
        <begin position="1535"/>
        <end position="1559"/>
    </location>
</feature>
<feature type="transmembrane region" description="Helical" evidence="12">
    <location>
        <begin position="1473"/>
        <end position="1496"/>
    </location>
</feature>
<dbReference type="InterPro" id="IPR003864">
    <property type="entry name" value="CSC1/OSCA1-like_7TM"/>
</dbReference>
<feature type="domain" description="CSC1/OSCA1-like N-terminal transmembrane" evidence="15">
    <location>
        <begin position="904"/>
        <end position="1053"/>
    </location>
</feature>
<keyword evidence="8" id="KW-0546">Nucleotide metabolism</keyword>
<dbReference type="EMBL" id="BQKY01000004">
    <property type="protein sequence ID" value="GJN89267.1"/>
    <property type="molecule type" value="Genomic_DNA"/>
</dbReference>
<dbReference type="InterPro" id="IPR006329">
    <property type="entry name" value="AMPD"/>
</dbReference>
<organism evidence="17 18">
    <name type="scientific">Rhodotorula paludigena</name>
    <dbReference type="NCBI Taxonomy" id="86838"/>
    <lineage>
        <taxon>Eukaryota</taxon>
        <taxon>Fungi</taxon>
        <taxon>Dikarya</taxon>
        <taxon>Basidiomycota</taxon>
        <taxon>Pucciniomycotina</taxon>
        <taxon>Microbotryomycetes</taxon>
        <taxon>Sporidiobolales</taxon>
        <taxon>Sporidiobolaceae</taxon>
        <taxon>Rhodotorula</taxon>
    </lineage>
</organism>
<dbReference type="EC" id="3.5.4.6" evidence="4"/>
<dbReference type="Pfam" id="PF12621">
    <property type="entry name" value="PHM7_ext"/>
    <property type="match status" value="1"/>
</dbReference>
<feature type="region of interest" description="Disordered" evidence="11">
    <location>
        <begin position="1"/>
        <end position="50"/>
    </location>
</feature>
<evidence type="ECO:0000313" key="17">
    <source>
        <dbReference type="EMBL" id="GJN89267.1"/>
    </source>
</evidence>
<feature type="transmembrane region" description="Helical" evidence="12">
    <location>
        <begin position="1424"/>
        <end position="1452"/>
    </location>
</feature>
<name>A0AAV5GIP1_9BASI</name>
<dbReference type="FunFam" id="3.20.20.140:FF:000035">
    <property type="entry name" value="Probable amp deaminase"/>
    <property type="match status" value="1"/>
</dbReference>
<feature type="compositionally biased region" description="Basic and acidic residues" evidence="11">
    <location>
        <begin position="152"/>
        <end position="163"/>
    </location>
</feature>
<accession>A0AAV5GIP1</accession>
<evidence type="ECO:0000256" key="7">
    <source>
        <dbReference type="ARBA" id="ARBA00022833"/>
    </source>
</evidence>
<keyword evidence="12" id="KW-0812">Transmembrane</keyword>
<dbReference type="GO" id="GO:0005829">
    <property type="term" value="C:cytosol"/>
    <property type="evidence" value="ECO:0007669"/>
    <property type="project" value="TreeGrafter"/>
</dbReference>
<keyword evidence="6" id="KW-0378">Hydrolase</keyword>
<sequence length="1759" mass="197619">MSGAETPDHLVLPSGQSSFPTTPLSSNPPSPKRAEYDYRDERAHLTDKGAFHAELPVAALPHGTATGHTLVGQPSLERLSLGGAPHSPAPSSPADSSRGRSRSDSTSTRVKGDFTSPRIASLGLAPLSTTDGHRAAISERQGGETGLGLSDELSKDGRKDHGPPHLNQHGENAEEIDEGYTAHNPNEVLTAELRALYTSFQRCLDLRDKYITLSRQRLEDNPLNYDGAFKPSDSPSYASTSSILGTNLPQTFDKWNIYPPPPAPHWKESDPLADGPIESTEEIAEREAKRMKFEWGEVAIPGKEGEGRRRRFALDANGVYQVYSAVPTIKEYFQDLDEVLSVISDGPAKSFAFRRLRYLESKWNLYVLLNEYRELAEMKRVSHRDFYNVRKVDTHVHHSASMNQKHMLRFIKSKMKRCPEEVVIYRDGKHLTLRQVFESLNLTAYDLSIDTLDMHAHQDSFHRFDKFNLKYNPLGESRLREIFLKTDNFIEGRYLAELSKEVFTDLQQSKYQMAEYRISIYGRNTGEWDKLAKWVITNELFSDNVRWLIQIPRLYDVFKKSGGVQDFEEVVRNIFEPLFEVTADPSSHPELHVFLQRVVGFDSVDDESKAERRLYRKFPVPKDWNTTQNPPYAYWLYFLYANITSLNNWRHDRGFNTFWLRPHAGEAGDPDHLTSAFLTSHSISHGILLRKVPALQYLFYLKQIGIAMSPLSNNALFLTYERNPFPNFFRTGLNVSLSTDDPLQFHFTKEPLLEEYSVAAQIYKLSPADMCELARNSCAQSGFEMQVKRHWLGPEWYLPGRDGNLIHKTNVPNLRADYRQATLMEEVNMIAMVKRDPSTISPSAVSQPATGAHPDGAPALSHNAQGPLLTAENVGAAAMGAAHNQLNMPGLGRLDDARKQTETFITALVTGLIVMGAEVAAFIVLKNQFRQIYSPRSYRVPPNKRVEPLPHSLLGWIPHVIRTPAKDIMHKNGLDAYVFVRFLYLMMEIFLPFMVVTWVILLPVDAASSGGTNTGINRFTFGNVGLSQQPRYAAHIILVWILTFWVFYLIKREYSTYIVLRQDFLMSRDHARLAQSKTVLVTGVPKEFLNQQSMMRFCSVLPGGAKRIWFARDLKDVPDLFDRRQKACNKLESAETKLLKLATKQIRKNNKKGTDAPELDAEASKGEITRYVPQKKRPTHKLGPLGLWGEKVDTIEWAREEIVKTNRELEEKREVLFGEQRNEKYPPESAAFIQFHTQVAAHMFAQCLNHHAPLRMSSRYLEVAKEDVIWGNLNINPYQQRARYALSWAATIGLIILWSFPVAFVGAISNVSSLCTEVSWMAWLCTLPTPVNGIIQGALPPAALAVLFLLLPIILRLLARFEGIPLRTGIELSLMTRYFIFQVIHGFLIVTLASGLMKSIPALANNPSSAVTLLATQLPAASTFFLTYFVTTSFAGAAGALLQIAKLVIYYVKLVLLGSTPRSVFNVKYSMSTVAWGTLWPSMTLLTVIGLSYSVIAPLVCGFAFVAFALFWFVYKYLFLLAIDTPPETETGGLFYPKAITHIFVGIYIELLCLCGLFFLAQDADGNQSAIPQGAIMVVLIVITALYHIVLIKGYHPLIAYLPLSVAPKMAEAQGYTDGYPSNRAPRAEKDAQSLAQTATNQTPREKDEPTFPPPRPSVDEGRRPLTAEDRDQTDGGDSGTLPGDEHLDKNAFDHPATYEDYPTVWIPKDQPGLYRDELEATQAAGVDVSAEGAVMNEKGKVDVSRAPPGEDWDETQQV</sequence>
<protein>
    <recommendedName>
        <fullName evidence="9">AMP deaminase</fullName>
        <ecNumber evidence="4">3.5.4.6</ecNumber>
    </recommendedName>
    <alternativeName>
        <fullName evidence="10">Myoadenylate deaminase</fullName>
    </alternativeName>
</protein>
<feature type="domain" description="CSC1/OSCA1-like cytosolic" evidence="16">
    <location>
        <begin position="1076"/>
        <end position="1272"/>
    </location>
</feature>
<comment type="pathway">
    <text evidence="2">Purine metabolism; IMP biosynthesis via salvage pathway; IMP from AMP: step 1/1.</text>
</comment>
<gene>
    <name evidence="17" type="ORF">Rhopal_002246-T1</name>
</gene>
<feature type="region of interest" description="Disordered" evidence="11">
    <location>
        <begin position="64"/>
        <end position="170"/>
    </location>
</feature>
<dbReference type="Pfam" id="PF02714">
    <property type="entry name" value="RSN1_7TM"/>
    <property type="match status" value="1"/>
</dbReference>
<evidence type="ECO:0000259" key="14">
    <source>
        <dbReference type="Pfam" id="PF12621"/>
    </source>
</evidence>
<dbReference type="NCBIfam" id="TIGR01429">
    <property type="entry name" value="AMP_deaminase"/>
    <property type="match status" value="1"/>
</dbReference>
<feature type="region of interest" description="Disordered" evidence="11">
    <location>
        <begin position="1739"/>
        <end position="1759"/>
    </location>
</feature>
<dbReference type="GO" id="GO:0032264">
    <property type="term" value="P:IMP salvage"/>
    <property type="evidence" value="ECO:0007669"/>
    <property type="project" value="InterPro"/>
</dbReference>
<dbReference type="GO" id="GO:0003876">
    <property type="term" value="F:AMP deaminase activity"/>
    <property type="evidence" value="ECO:0007669"/>
    <property type="project" value="UniProtKB-EC"/>
</dbReference>
<evidence type="ECO:0000259" key="15">
    <source>
        <dbReference type="Pfam" id="PF13967"/>
    </source>
</evidence>
<feature type="compositionally biased region" description="Basic and acidic residues" evidence="11">
    <location>
        <begin position="1658"/>
        <end position="1674"/>
    </location>
</feature>
<keyword evidence="12" id="KW-1133">Transmembrane helix</keyword>
<dbReference type="Pfam" id="PF13967">
    <property type="entry name" value="RSN1_TM"/>
    <property type="match status" value="1"/>
</dbReference>
<feature type="transmembrane region" description="Helical" evidence="12">
    <location>
        <begin position="904"/>
        <end position="925"/>
    </location>
</feature>
<dbReference type="GO" id="GO:0046872">
    <property type="term" value="F:metal ion binding"/>
    <property type="evidence" value="ECO:0007669"/>
    <property type="project" value="UniProtKB-KW"/>
</dbReference>
<evidence type="ECO:0000256" key="6">
    <source>
        <dbReference type="ARBA" id="ARBA00022801"/>
    </source>
</evidence>
<evidence type="ECO:0000256" key="10">
    <source>
        <dbReference type="ARBA" id="ARBA00078830"/>
    </source>
</evidence>
<feature type="domain" description="10TM putative phosphate transporter extracellular tail" evidence="14">
    <location>
        <begin position="1685"/>
        <end position="1749"/>
    </location>
</feature>
<reference evidence="17 18" key="1">
    <citation type="submission" date="2021-12" db="EMBL/GenBank/DDBJ databases">
        <title>High titer production of polyol ester of fatty acids by Rhodotorula paludigena BS15 towards product separation-free biomass refinery.</title>
        <authorList>
            <person name="Mano J."/>
            <person name="Ono H."/>
            <person name="Tanaka T."/>
            <person name="Naito K."/>
            <person name="Sushida H."/>
            <person name="Ike M."/>
            <person name="Tokuyasu K."/>
            <person name="Kitaoka M."/>
        </authorList>
    </citation>
    <scope>NUCLEOTIDE SEQUENCE [LARGE SCALE GENOMIC DNA]</scope>
    <source>
        <strain evidence="17 18">BS15</strain>
    </source>
</reference>
<evidence type="ECO:0000256" key="12">
    <source>
        <dbReference type="SAM" id="Phobius"/>
    </source>
</evidence>
<keyword evidence="18" id="KW-1185">Reference proteome</keyword>